<evidence type="ECO:0000259" key="9">
    <source>
        <dbReference type="Pfam" id="PF00082"/>
    </source>
</evidence>
<dbReference type="InterPro" id="IPR023828">
    <property type="entry name" value="Peptidase_S8_Ser-AS"/>
</dbReference>
<feature type="active site" description="Charge relay system" evidence="6">
    <location>
        <position position="151"/>
    </location>
</feature>
<dbReference type="GO" id="GO:0006508">
    <property type="term" value="P:proteolysis"/>
    <property type="evidence" value="ECO:0007669"/>
    <property type="project" value="UniProtKB-KW"/>
</dbReference>
<gene>
    <name evidence="11" type="ORF">QQS21_005453</name>
</gene>
<evidence type="ECO:0000256" key="4">
    <source>
        <dbReference type="ARBA" id="ARBA00022801"/>
    </source>
</evidence>
<feature type="active site" description="Charge relay system" evidence="6">
    <location>
        <position position="182"/>
    </location>
</feature>
<dbReference type="PROSITE" id="PS51892">
    <property type="entry name" value="SUBTILASE"/>
    <property type="match status" value="1"/>
</dbReference>
<evidence type="ECO:0000256" key="8">
    <source>
        <dbReference type="SAM" id="SignalP"/>
    </source>
</evidence>
<dbReference type="InterPro" id="IPR023827">
    <property type="entry name" value="Peptidase_S8_Asp-AS"/>
</dbReference>
<evidence type="ECO:0000256" key="5">
    <source>
        <dbReference type="ARBA" id="ARBA00022825"/>
    </source>
</evidence>
<evidence type="ECO:0000256" key="1">
    <source>
        <dbReference type="ARBA" id="ARBA00011073"/>
    </source>
</evidence>
<evidence type="ECO:0000259" key="10">
    <source>
        <dbReference type="Pfam" id="PF05922"/>
    </source>
</evidence>
<dbReference type="GO" id="GO:0005576">
    <property type="term" value="C:extracellular region"/>
    <property type="evidence" value="ECO:0007669"/>
    <property type="project" value="UniProtKB-ARBA"/>
</dbReference>
<dbReference type="PRINTS" id="PR00723">
    <property type="entry name" value="SUBTILISIN"/>
</dbReference>
<dbReference type="AlphaFoldDB" id="A0AAJ0CPH3"/>
<comment type="caution">
    <text evidence="11">The sequence shown here is derived from an EMBL/GenBank/DDBJ whole genome shotgun (WGS) entry which is preliminary data.</text>
</comment>
<keyword evidence="12" id="KW-1185">Reference proteome</keyword>
<evidence type="ECO:0000256" key="7">
    <source>
        <dbReference type="RuleBase" id="RU003355"/>
    </source>
</evidence>
<dbReference type="InterPro" id="IPR010259">
    <property type="entry name" value="S8pro/Inhibitor_I9"/>
</dbReference>
<feature type="active site" description="Charge relay system" evidence="6">
    <location>
        <position position="319"/>
    </location>
</feature>
<comment type="similarity">
    <text evidence="1 6 7">Belongs to the peptidase S8 family.</text>
</comment>
<evidence type="ECO:0000256" key="6">
    <source>
        <dbReference type="PROSITE-ProRule" id="PRU01240"/>
    </source>
</evidence>
<evidence type="ECO:0000313" key="11">
    <source>
        <dbReference type="EMBL" id="KAK2599112.1"/>
    </source>
</evidence>
<evidence type="ECO:0000256" key="2">
    <source>
        <dbReference type="ARBA" id="ARBA00022670"/>
    </source>
</evidence>
<dbReference type="Pfam" id="PF05922">
    <property type="entry name" value="Inhibitor_I9"/>
    <property type="match status" value="1"/>
</dbReference>
<proteinExistence type="inferred from homology"/>
<dbReference type="Proteomes" id="UP001251528">
    <property type="component" value="Unassembled WGS sequence"/>
</dbReference>
<keyword evidence="4 6" id="KW-0378">Hydrolase</keyword>
<feature type="chain" id="PRO_5042575453" evidence="8">
    <location>
        <begin position="16"/>
        <end position="376"/>
    </location>
</feature>
<dbReference type="EMBL" id="JASWJB010000090">
    <property type="protein sequence ID" value="KAK2599112.1"/>
    <property type="molecule type" value="Genomic_DNA"/>
</dbReference>
<dbReference type="InterPro" id="IPR050131">
    <property type="entry name" value="Peptidase_S8_subtilisin-like"/>
</dbReference>
<keyword evidence="5 6" id="KW-0720">Serine protease</keyword>
<evidence type="ECO:0000256" key="3">
    <source>
        <dbReference type="ARBA" id="ARBA00022729"/>
    </source>
</evidence>
<protein>
    <submittedName>
        <fullName evidence="11">Uncharacterized protein</fullName>
    </submittedName>
</protein>
<dbReference type="Pfam" id="PF00082">
    <property type="entry name" value="Peptidase_S8"/>
    <property type="match status" value="1"/>
</dbReference>
<dbReference type="PROSITE" id="PS00138">
    <property type="entry name" value="SUBTILASE_SER"/>
    <property type="match status" value="1"/>
</dbReference>
<organism evidence="11 12">
    <name type="scientific">Conoideocrella luteorostrata</name>
    <dbReference type="NCBI Taxonomy" id="1105319"/>
    <lineage>
        <taxon>Eukaryota</taxon>
        <taxon>Fungi</taxon>
        <taxon>Dikarya</taxon>
        <taxon>Ascomycota</taxon>
        <taxon>Pezizomycotina</taxon>
        <taxon>Sordariomycetes</taxon>
        <taxon>Hypocreomycetidae</taxon>
        <taxon>Hypocreales</taxon>
        <taxon>Clavicipitaceae</taxon>
        <taxon>Conoideocrella</taxon>
    </lineage>
</organism>
<reference evidence="11" key="1">
    <citation type="submission" date="2023-06" db="EMBL/GenBank/DDBJ databases">
        <title>Conoideocrella luteorostrata (Hypocreales: Clavicipitaceae), a potential biocontrol fungus for elongate hemlock scale in United States Christmas tree production areas.</title>
        <authorList>
            <person name="Barrett H."/>
            <person name="Lovett B."/>
            <person name="Macias A.M."/>
            <person name="Stajich J.E."/>
            <person name="Kasson M.T."/>
        </authorList>
    </citation>
    <scope>NUCLEOTIDE SEQUENCE</scope>
    <source>
        <strain evidence="11">ARSEF 14590</strain>
    </source>
</reference>
<dbReference type="InterPro" id="IPR000209">
    <property type="entry name" value="Peptidase_S8/S53_dom"/>
</dbReference>
<dbReference type="InterPro" id="IPR022398">
    <property type="entry name" value="Peptidase_S8_His-AS"/>
</dbReference>
<dbReference type="InterPro" id="IPR037045">
    <property type="entry name" value="S8pro/Inhibitor_I9_sf"/>
</dbReference>
<keyword evidence="2 6" id="KW-0645">Protease</keyword>
<evidence type="ECO:0000313" key="12">
    <source>
        <dbReference type="Proteomes" id="UP001251528"/>
    </source>
</evidence>
<feature type="domain" description="Peptidase S8/S53" evidence="9">
    <location>
        <begin position="149"/>
        <end position="337"/>
    </location>
</feature>
<name>A0AAJ0CPH3_9HYPO</name>
<dbReference type="GO" id="GO:0004252">
    <property type="term" value="F:serine-type endopeptidase activity"/>
    <property type="evidence" value="ECO:0007669"/>
    <property type="project" value="UniProtKB-UniRule"/>
</dbReference>
<dbReference type="PANTHER" id="PTHR43806:SF58">
    <property type="entry name" value="ALKALINE PROTEASE 1-RELATED"/>
    <property type="match status" value="1"/>
</dbReference>
<dbReference type="Gene3D" id="3.30.70.80">
    <property type="entry name" value="Peptidase S8 propeptide/proteinase inhibitor I9"/>
    <property type="match status" value="1"/>
</dbReference>
<dbReference type="Gene3D" id="3.40.50.200">
    <property type="entry name" value="Peptidase S8/S53 domain"/>
    <property type="match status" value="1"/>
</dbReference>
<feature type="signal peptide" evidence="8">
    <location>
        <begin position="1"/>
        <end position="15"/>
    </location>
</feature>
<dbReference type="CDD" id="cd04077">
    <property type="entry name" value="Peptidases_S8_PCSK9_ProteinaseK_like"/>
    <property type="match status" value="1"/>
</dbReference>
<dbReference type="PROSITE" id="PS00137">
    <property type="entry name" value="SUBTILASE_HIS"/>
    <property type="match status" value="1"/>
</dbReference>
<dbReference type="SUPFAM" id="SSF52743">
    <property type="entry name" value="Subtilisin-like"/>
    <property type="match status" value="1"/>
</dbReference>
<accession>A0AAJ0CPH3</accession>
<dbReference type="InterPro" id="IPR036852">
    <property type="entry name" value="Peptidase_S8/S53_dom_sf"/>
</dbReference>
<keyword evidence="3 8" id="KW-0732">Signal</keyword>
<feature type="domain" description="Inhibitor I9" evidence="10">
    <location>
        <begin position="59"/>
        <end position="107"/>
    </location>
</feature>
<dbReference type="InterPro" id="IPR034193">
    <property type="entry name" value="PCSK9_ProteinaseK-like"/>
</dbReference>
<sequence length="376" mass="39636">MRFSNLFVLLPAVLAAPLTERSEPAPLIEVQEDVRAKVIPNKYIVMFRNNIEVAQVQGAIGNHSVTADYVFEDVIKGFAGTLDDAAIEALRNRPDVDYIERDTVFSLDCIPLTVQRGAPWGLGRISNRRKGIKFYRFQRSAGAGTCAYIVDTGIDDKHKEFQRRAKQLKSFIEGQPTDGHGHGTHCAGTIGSKTGSGTLSGIIAGLNFVAQDHKKQKCPKGVVVNISLGGPYSRASNEAVAALVRSGAFVAVAAGNGRQDAARTSPASEHSACTVGASDINDNFAGFSNFGKSVSVIAPGVEVLSTIPGGRTATLTGTSMASPHIAGLAAYLGAKENIQGGNVCRRIQQLALRGTVRTVPRGTVNALAFNGAGSNC</sequence>
<dbReference type="PANTHER" id="PTHR43806">
    <property type="entry name" value="PEPTIDASE S8"/>
    <property type="match status" value="1"/>
</dbReference>
<dbReference type="InterPro" id="IPR015500">
    <property type="entry name" value="Peptidase_S8_subtilisin-rel"/>
</dbReference>
<dbReference type="PROSITE" id="PS00136">
    <property type="entry name" value="SUBTILASE_ASP"/>
    <property type="match status" value="1"/>
</dbReference>
<dbReference type="SUPFAM" id="SSF54897">
    <property type="entry name" value="Protease propeptides/inhibitors"/>
    <property type="match status" value="1"/>
</dbReference>